<evidence type="ECO:0000256" key="2">
    <source>
        <dbReference type="ARBA" id="ARBA00008821"/>
    </source>
</evidence>
<reference evidence="8" key="3">
    <citation type="submission" date="2025-09" db="UniProtKB">
        <authorList>
            <consortium name="Ensembl"/>
        </authorList>
    </citation>
    <scope>IDENTIFICATION</scope>
</reference>
<feature type="transmembrane region" description="Helical" evidence="7">
    <location>
        <begin position="124"/>
        <end position="142"/>
    </location>
</feature>
<protein>
    <recommendedName>
        <fullName evidence="10">Solute carrier family 23 member 3</fullName>
    </recommendedName>
</protein>
<dbReference type="Ensembl" id="ENSAPLT00000033092.1">
    <property type="protein sequence ID" value="ENSAPLP00000028409.1"/>
    <property type="gene ID" value="ENSAPLG00000021175.1"/>
</dbReference>
<evidence type="ECO:0008006" key="10">
    <source>
        <dbReference type="Google" id="ProtNLM"/>
    </source>
</evidence>
<evidence type="ECO:0000256" key="7">
    <source>
        <dbReference type="SAM" id="Phobius"/>
    </source>
</evidence>
<keyword evidence="9" id="KW-1185">Reference proteome</keyword>
<evidence type="ECO:0000256" key="1">
    <source>
        <dbReference type="ARBA" id="ARBA00004141"/>
    </source>
</evidence>
<keyword evidence="3 7" id="KW-0812">Transmembrane</keyword>
<dbReference type="Proteomes" id="UP000016666">
    <property type="component" value="Chromosome 7"/>
</dbReference>
<keyword evidence="5 7" id="KW-0472">Membrane</keyword>
<dbReference type="GO" id="GO:0022857">
    <property type="term" value="F:transmembrane transporter activity"/>
    <property type="evidence" value="ECO:0007669"/>
    <property type="project" value="InterPro"/>
</dbReference>
<evidence type="ECO:0000256" key="5">
    <source>
        <dbReference type="ARBA" id="ARBA00023136"/>
    </source>
</evidence>
<evidence type="ECO:0000313" key="8">
    <source>
        <dbReference type="Ensembl" id="ENSAPLP00000028409.1"/>
    </source>
</evidence>
<comment type="similarity">
    <text evidence="2">Belongs to the nucleobase:cation symporter-2 (NCS2) (TC 2.A.40) family.</text>
</comment>
<feature type="compositionally biased region" description="Low complexity" evidence="6">
    <location>
        <begin position="532"/>
        <end position="553"/>
    </location>
</feature>
<dbReference type="InterPro" id="IPR006043">
    <property type="entry name" value="NCS2"/>
</dbReference>
<evidence type="ECO:0000313" key="9">
    <source>
        <dbReference type="Proteomes" id="UP000016666"/>
    </source>
</evidence>
<keyword evidence="4 7" id="KW-1133">Transmembrane helix</keyword>
<reference evidence="8" key="2">
    <citation type="submission" date="2025-08" db="UniProtKB">
        <authorList>
            <consortium name="Ensembl"/>
        </authorList>
    </citation>
    <scope>IDENTIFICATION</scope>
</reference>
<sequence>MEGVQSLLHPSGWTGRCRAGCAPHPHPLSLVPGRLSALGAGQRNGVRGAGHVPEAGGAPHPHPAGGAWCVSPPPAALQSTGAFPHPHPDPCPRAGGVLCVTYAVAVGTGISYFQYADIDSGRNIFIVGFAMFMALLVPRWLGAAPAHLATGWVPLDLLFLSLLMVPVFLTGFLSFFLENTVSDGGLRGAGEQAPDPALGFCLLWRVRFDCQSLLRGHWLRPAALRPQQRLVRECRRGGRGAKVQGECLGCTGTSFPPHTSWWPSSNCLLAQQPSGPVGLGCAHLSLAGPVWLRPSTVPLRPPPCSTAGLLCVPCRLVSLVGWMGSSFPSSSRRSQQSCLGSQPAMWHVVGSCASGDLHTLPTTQTSGFARVQLSRAPLNASLCLSPGAEQAADGPRLLLPAPLGQPHVPLAGRAARPRHLLLLPAHRWWAQPEVEERALGPALLLGLPLLPCARGDGEMRAPSPAGAWGRCPVPAPLAGAPAGEPPPLGAPLGAPHWAAPQGGRDRAFRPRAHPREGSRPPRDPPREGSGPPGAVRPARTRGRPAPAVTRRVPAPQPKPGLRGAPGPGGGGQGAAVGLWGLGGGGLQWGAATCLSPSGGPPSAFGFTSLGRFLLSLQLQWGISSPGFSPGLACSLGRNMAWGAQSRGEDLGDI</sequence>
<evidence type="ECO:0000256" key="4">
    <source>
        <dbReference type="ARBA" id="ARBA00022989"/>
    </source>
</evidence>
<evidence type="ECO:0000256" key="6">
    <source>
        <dbReference type="SAM" id="MobiDB-lite"/>
    </source>
</evidence>
<accession>A0A493TRG3</accession>
<feature type="compositionally biased region" description="Basic and acidic residues" evidence="6">
    <location>
        <begin position="503"/>
        <end position="526"/>
    </location>
</feature>
<comment type="subcellular location">
    <subcellularLocation>
        <location evidence="1">Membrane</location>
        <topology evidence="1">Multi-pass membrane protein</topology>
    </subcellularLocation>
</comment>
<feature type="region of interest" description="Disordered" evidence="6">
    <location>
        <begin position="479"/>
        <end position="576"/>
    </location>
</feature>
<proteinExistence type="inferred from homology"/>
<dbReference type="STRING" id="8840.ENSAPLP00000028409"/>
<feature type="compositionally biased region" description="Low complexity" evidence="6">
    <location>
        <begin position="490"/>
        <end position="500"/>
    </location>
</feature>
<feature type="transmembrane region" description="Helical" evidence="7">
    <location>
        <begin position="157"/>
        <end position="177"/>
    </location>
</feature>
<feature type="compositionally biased region" description="Gly residues" evidence="6">
    <location>
        <begin position="563"/>
        <end position="576"/>
    </location>
</feature>
<dbReference type="AlphaFoldDB" id="A0A493TRG3"/>
<dbReference type="Pfam" id="PF00860">
    <property type="entry name" value="Xan_ur_permease"/>
    <property type="match status" value="1"/>
</dbReference>
<dbReference type="GO" id="GO:0016020">
    <property type="term" value="C:membrane"/>
    <property type="evidence" value="ECO:0007669"/>
    <property type="project" value="UniProtKB-SubCell"/>
</dbReference>
<name>A0A493TRG3_ANAPP</name>
<feature type="transmembrane region" description="Helical" evidence="7">
    <location>
        <begin position="94"/>
        <end position="112"/>
    </location>
</feature>
<organism evidence="8 9">
    <name type="scientific">Anas platyrhynchos platyrhynchos</name>
    <name type="common">Northern mallard</name>
    <dbReference type="NCBI Taxonomy" id="8840"/>
    <lineage>
        <taxon>Eukaryota</taxon>
        <taxon>Metazoa</taxon>
        <taxon>Chordata</taxon>
        <taxon>Craniata</taxon>
        <taxon>Vertebrata</taxon>
        <taxon>Euteleostomi</taxon>
        <taxon>Archelosauria</taxon>
        <taxon>Archosauria</taxon>
        <taxon>Dinosauria</taxon>
        <taxon>Saurischia</taxon>
        <taxon>Theropoda</taxon>
        <taxon>Coelurosauria</taxon>
        <taxon>Aves</taxon>
        <taxon>Neognathae</taxon>
        <taxon>Galloanserae</taxon>
        <taxon>Anseriformes</taxon>
        <taxon>Anatidae</taxon>
        <taxon>Anatinae</taxon>
        <taxon>Anas</taxon>
    </lineage>
</organism>
<evidence type="ECO:0000256" key="3">
    <source>
        <dbReference type="ARBA" id="ARBA00022692"/>
    </source>
</evidence>
<dbReference type="PANTHER" id="PTHR11119">
    <property type="entry name" value="XANTHINE-URACIL / VITAMIN C PERMEASE FAMILY MEMBER"/>
    <property type="match status" value="1"/>
</dbReference>
<reference evidence="8 9" key="1">
    <citation type="submission" date="2017-10" db="EMBL/GenBank/DDBJ databases">
        <title>A new Pekin duck reference genome.</title>
        <authorList>
            <person name="Hou Z.-C."/>
            <person name="Zhou Z.-K."/>
            <person name="Zhu F."/>
            <person name="Hou S.-S."/>
        </authorList>
    </citation>
    <scope>NUCLEOTIDE SEQUENCE [LARGE SCALE GENOMIC DNA]</scope>
</reference>